<sequence length="177" mass="19627">MNSSWFSLDWVPKAARRVMFLVRLNTSSPMLTGEPERRRQRRRWSRPRHGRRPRTGCGLRESLMTAELAHLAPEGAVVGEGHVAAVVGVEEAEAEVEEAPVPVGQAGEAPVGELVHHVHVADDGQRPGAWRKRDLSPPPAGHDEQHHHRHQEEENEVRQRLTSNPVPHLLAPAAGNS</sequence>
<dbReference type="Proteomes" id="UP000243459">
    <property type="component" value="Chromosome 5"/>
</dbReference>
<feature type="region of interest" description="Disordered" evidence="1">
    <location>
        <begin position="29"/>
        <end position="57"/>
    </location>
</feature>
<feature type="compositionally biased region" description="Basic residues" evidence="1">
    <location>
        <begin position="38"/>
        <end position="54"/>
    </location>
</feature>
<accession>A0A5P1EPS6</accession>
<feature type="region of interest" description="Disordered" evidence="1">
    <location>
        <begin position="122"/>
        <end position="177"/>
    </location>
</feature>
<reference evidence="3" key="1">
    <citation type="journal article" date="2017" name="Nat. Commun.">
        <title>The asparagus genome sheds light on the origin and evolution of a young Y chromosome.</title>
        <authorList>
            <person name="Harkess A."/>
            <person name="Zhou J."/>
            <person name="Xu C."/>
            <person name="Bowers J.E."/>
            <person name="Van der Hulst R."/>
            <person name="Ayyampalayam S."/>
            <person name="Mercati F."/>
            <person name="Riccardi P."/>
            <person name="McKain M.R."/>
            <person name="Kakrana A."/>
            <person name="Tang H."/>
            <person name="Ray J."/>
            <person name="Groenendijk J."/>
            <person name="Arikit S."/>
            <person name="Mathioni S.M."/>
            <person name="Nakano M."/>
            <person name="Shan H."/>
            <person name="Telgmann-Rauber A."/>
            <person name="Kanno A."/>
            <person name="Yue Z."/>
            <person name="Chen H."/>
            <person name="Li W."/>
            <person name="Chen Y."/>
            <person name="Xu X."/>
            <person name="Zhang Y."/>
            <person name="Luo S."/>
            <person name="Chen H."/>
            <person name="Gao J."/>
            <person name="Mao Z."/>
            <person name="Pires J.C."/>
            <person name="Luo M."/>
            <person name="Kudrna D."/>
            <person name="Wing R.A."/>
            <person name="Meyers B.C."/>
            <person name="Yi K."/>
            <person name="Kong H."/>
            <person name="Lavrijsen P."/>
            <person name="Sunseri F."/>
            <person name="Falavigna A."/>
            <person name="Ye Y."/>
            <person name="Leebens-Mack J.H."/>
            <person name="Chen G."/>
        </authorList>
    </citation>
    <scope>NUCLEOTIDE SEQUENCE [LARGE SCALE GENOMIC DNA]</scope>
    <source>
        <strain evidence="3">cv. DH0086</strain>
    </source>
</reference>
<evidence type="ECO:0000313" key="3">
    <source>
        <dbReference type="Proteomes" id="UP000243459"/>
    </source>
</evidence>
<feature type="compositionally biased region" description="Basic and acidic residues" evidence="1">
    <location>
        <begin position="122"/>
        <end position="159"/>
    </location>
</feature>
<proteinExistence type="predicted"/>
<gene>
    <name evidence="2" type="ORF">A4U43_C05F6370</name>
</gene>
<keyword evidence="3" id="KW-1185">Reference proteome</keyword>
<evidence type="ECO:0000256" key="1">
    <source>
        <dbReference type="SAM" id="MobiDB-lite"/>
    </source>
</evidence>
<organism evidence="2 3">
    <name type="scientific">Asparagus officinalis</name>
    <name type="common">Garden asparagus</name>
    <dbReference type="NCBI Taxonomy" id="4686"/>
    <lineage>
        <taxon>Eukaryota</taxon>
        <taxon>Viridiplantae</taxon>
        <taxon>Streptophyta</taxon>
        <taxon>Embryophyta</taxon>
        <taxon>Tracheophyta</taxon>
        <taxon>Spermatophyta</taxon>
        <taxon>Magnoliopsida</taxon>
        <taxon>Liliopsida</taxon>
        <taxon>Asparagales</taxon>
        <taxon>Asparagaceae</taxon>
        <taxon>Asparagoideae</taxon>
        <taxon>Asparagus</taxon>
    </lineage>
</organism>
<dbReference type="Gramene" id="ONK68022">
    <property type="protein sequence ID" value="ONK68022"/>
    <property type="gene ID" value="A4U43_C05F6370"/>
</dbReference>
<evidence type="ECO:0000313" key="2">
    <source>
        <dbReference type="EMBL" id="ONK68022.1"/>
    </source>
</evidence>
<dbReference type="EMBL" id="CM007385">
    <property type="protein sequence ID" value="ONK68022.1"/>
    <property type="molecule type" value="Genomic_DNA"/>
</dbReference>
<dbReference type="AlphaFoldDB" id="A0A5P1EPS6"/>
<name>A0A5P1EPS6_ASPOF</name>
<protein>
    <submittedName>
        <fullName evidence="2">Uncharacterized protein</fullName>
    </submittedName>
</protein>